<dbReference type="PANTHER" id="PTHR22948:SF29">
    <property type="entry name" value="FI02030P-RELATED"/>
    <property type="match status" value="1"/>
</dbReference>
<feature type="region of interest" description="Disordered" evidence="1">
    <location>
        <begin position="68"/>
        <end position="123"/>
    </location>
</feature>
<keyword evidence="4" id="KW-1185">Reference proteome</keyword>
<feature type="region of interest" description="Disordered" evidence="1">
    <location>
        <begin position="182"/>
        <end position="202"/>
    </location>
</feature>
<feature type="region of interest" description="Disordered" evidence="1">
    <location>
        <begin position="22"/>
        <end position="47"/>
    </location>
</feature>
<comment type="caution">
    <text evidence="3">The sequence shown here is derived from an EMBL/GenBank/DDBJ whole genome shotgun (WGS) entry which is preliminary data.</text>
</comment>
<dbReference type="Proteomes" id="UP001148018">
    <property type="component" value="Unassembled WGS sequence"/>
</dbReference>
<dbReference type="InterPro" id="IPR050621">
    <property type="entry name" value="Tudor_domain_containing"/>
</dbReference>
<dbReference type="Gene3D" id="2.40.50.90">
    <property type="match status" value="1"/>
</dbReference>
<evidence type="ECO:0000313" key="4">
    <source>
        <dbReference type="Proteomes" id="UP001148018"/>
    </source>
</evidence>
<dbReference type="SUPFAM" id="SSF63748">
    <property type="entry name" value="Tudor/PWWP/MBT"/>
    <property type="match status" value="1"/>
</dbReference>
<organism evidence="3 4">
    <name type="scientific">Muraenolepis orangiensis</name>
    <name type="common">Patagonian moray cod</name>
    <dbReference type="NCBI Taxonomy" id="630683"/>
    <lineage>
        <taxon>Eukaryota</taxon>
        <taxon>Metazoa</taxon>
        <taxon>Chordata</taxon>
        <taxon>Craniata</taxon>
        <taxon>Vertebrata</taxon>
        <taxon>Euteleostomi</taxon>
        <taxon>Actinopterygii</taxon>
        <taxon>Neopterygii</taxon>
        <taxon>Teleostei</taxon>
        <taxon>Neoteleostei</taxon>
        <taxon>Acanthomorphata</taxon>
        <taxon>Zeiogadaria</taxon>
        <taxon>Gadariae</taxon>
        <taxon>Gadiformes</taxon>
        <taxon>Muraenolepidoidei</taxon>
        <taxon>Muraenolepididae</taxon>
        <taxon>Muraenolepis</taxon>
    </lineage>
</organism>
<evidence type="ECO:0000259" key="2">
    <source>
        <dbReference type="Pfam" id="PF00567"/>
    </source>
</evidence>
<dbReference type="PANTHER" id="PTHR22948">
    <property type="entry name" value="TUDOR DOMAIN CONTAINING PROTEIN"/>
    <property type="match status" value="1"/>
</dbReference>
<dbReference type="AlphaFoldDB" id="A0A9Q0DEU1"/>
<reference evidence="3" key="1">
    <citation type="submission" date="2022-07" db="EMBL/GenBank/DDBJ databases">
        <title>Chromosome-level genome of Muraenolepis orangiensis.</title>
        <authorList>
            <person name="Kim J."/>
        </authorList>
    </citation>
    <scope>NUCLEOTIDE SEQUENCE</scope>
    <source>
        <strain evidence="3">KU_S4_2022</strain>
        <tissue evidence="3">Muscle</tissue>
    </source>
</reference>
<dbReference type="Pfam" id="PF00567">
    <property type="entry name" value="TUDOR"/>
    <property type="match status" value="1"/>
</dbReference>
<evidence type="ECO:0000256" key="1">
    <source>
        <dbReference type="SAM" id="MobiDB-lite"/>
    </source>
</evidence>
<dbReference type="InterPro" id="IPR002999">
    <property type="entry name" value="Tudor"/>
</dbReference>
<name>A0A9Q0DEU1_9TELE</name>
<proteinExistence type="predicted"/>
<dbReference type="OrthoDB" id="8934037at2759"/>
<feature type="compositionally biased region" description="Polar residues" evidence="1">
    <location>
        <begin position="96"/>
        <end position="118"/>
    </location>
</feature>
<gene>
    <name evidence="3" type="ORF">NHX12_011226</name>
</gene>
<evidence type="ECO:0000313" key="3">
    <source>
        <dbReference type="EMBL" id="KAJ3587629.1"/>
    </source>
</evidence>
<accession>A0A9Q0DEU1</accession>
<sequence>MSQKTSDGHSTNALPDAELASRHDLDPDLPAPYHHLHHHHHHQKQTAAQLLDFLRTHAGQRGAAEAHFTRVTTNAQLQGGGPSTTQHRREGRRLTEASSSPPKENASSPPKENASSPPKENAAADAFRSVPPFRLKRVGPHGALVYSCMVLTNTELWDMGEVVTHQTPGPVEQVAAQQQQSEGEDCHNKTLADDPQRPQCTQATCGPAPATCGPAPAQAVPQRHSTSIPEFEICTFKEMEVVVSHIVTPGNFYIQHPDVMTKQRDLVKDWKGQLFAEDNRVPDIGTLVMAFFSEQQQWCRAQVMKICGVGYLTPDMLALPLQAARVSLADVTPVEGRRWTEQAVSWFKAVVEKRTLYARLHPLGSALSVQLFPEKGKMGAMRRGASLSLRLAQNGHAIHDKMKTVGRLQQSNFQLQMKKQETDWQKYLISCYTERKCF</sequence>
<protein>
    <recommendedName>
        <fullName evidence="2">Tudor domain-containing protein</fullName>
    </recommendedName>
</protein>
<dbReference type="InterPro" id="IPR035437">
    <property type="entry name" value="SNase_OB-fold_sf"/>
</dbReference>
<feature type="compositionally biased region" description="Basic residues" evidence="1">
    <location>
        <begin position="34"/>
        <end position="44"/>
    </location>
</feature>
<feature type="compositionally biased region" description="Basic and acidic residues" evidence="1">
    <location>
        <begin position="184"/>
        <end position="196"/>
    </location>
</feature>
<dbReference type="EMBL" id="JANIIK010000116">
    <property type="protein sequence ID" value="KAJ3587629.1"/>
    <property type="molecule type" value="Genomic_DNA"/>
</dbReference>
<feature type="domain" description="Tudor" evidence="2">
    <location>
        <begin position="237"/>
        <end position="303"/>
    </location>
</feature>